<dbReference type="PANTHER" id="PTHR15361:SF4">
    <property type="entry name" value="RAD51-ASSOCIATED PROTEIN 1"/>
    <property type="match status" value="1"/>
</dbReference>
<sequence>MVRPSRNKKPVNYSQFEDSGGDSDDDFIAATMPRNKKSKTLPKELKQDKPKPNLKTPQKEDIPPAKAPKKRMALDDKVFQRGLEVALALSVKELPTVTNQVQNSQEKCTDKQGDRKTEMTDKSPTVSNCSVTSDNSEDLDKIMEEGDAGSVEGERKTSKAEAQRRRRVPLESSSADDTGSDSATGEDSENDSNFEESEGSDEDFAVRKGKAREKKKTVQRKPAVEKEKKSKQNKEASVKRNRGWGEKLRRLSSSGHMSDECGSSTVSTQPSLPTPCTHIYPQNTDIQDISLRARGSIPVGVAPAAIKSRSPSLPEAVGLSSEAIRKPAKMCSPSAEGKRPKWVPPAASGSRNSISSPLAGAPTKSPSQSLRLGLSRLAPVKCLHPNATSSQVR</sequence>
<dbReference type="PANTHER" id="PTHR15361">
    <property type="entry name" value="RAD51/NUKS-INTERACTING PROTEIN"/>
    <property type="match status" value="1"/>
</dbReference>
<evidence type="ECO:0000259" key="2">
    <source>
        <dbReference type="Pfam" id="PF15696"/>
    </source>
</evidence>
<feature type="region of interest" description="Disordered" evidence="1">
    <location>
        <begin position="325"/>
        <end position="371"/>
    </location>
</feature>
<feature type="compositionally biased region" description="Acidic residues" evidence="1">
    <location>
        <begin position="184"/>
        <end position="203"/>
    </location>
</feature>
<feature type="compositionally biased region" description="Basic and acidic residues" evidence="1">
    <location>
        <begin position="41"/>
        <end position="63"/>
    </location>
</feature>
<feature type="region of interest" description="Disordered" evidence="1">
    <location>
        <begin position="92"/>
        <end position="281"/>
    </location>
</feature>
<dbReference type="Proteomes" id="UP001488838">
    <property type="component" value="Unassembled WGS sequence"/>
</dbReference>
<feature type="compositionally biased region" description="Basic and acidic residues" evidence="1">
    <location>
        <begin position="107"/>
        <end position="121"/>
    </location>
</feature>
<dbReference type="GO" id="GO:0000724">
    <property type="term" value="P:double-strand break repair via homologous recombination"/>
    <property type="evidence" value="ECO:0007669"/>
    <property type="project" value="TreeGrafter"/>
</dbReference>
<feature type="region of interest" description="Disordered" evidence="1">
    <location>
        <begin position="1"/>
        <end position="72"/>
    </location>
</feature>
<accession>A0AAW0HTT9</accession>
<dbReference type="GO" id="GO:0003690">
    <property type="term" value="F:double-stranded DNA binding"/>
    <property type="evidence" value="ECO:0007669"/>
    <property type="project" value="TreeGrafter"/>
</dbReference>
<organism evidence="3 4">
    <name type="scientific">Myodes glareolus</name>
    <name type="common">Bank vole</name>
    <name type="synonym">Clethrionomys glareolus</name>
    <dbReference type="NCBI Taxonomy" id="447135"/>
    <lineage>
        <taxon>Eukaryota</taxon>
        <taxon>Metazoa</taxon>
        <taxon>Chordata</taxon>
        <taxon>Craniata</taxon>
        <taxon>Vertebrata</taxon>
        <taxon>Euteleostomi</taxon>
        <taxon>Mammalia</taxon>
        <taxon>Eutheria</taxon>
        <taxon>Euarchontoglires</taxon>
        <taxon>Glires</taxon>
        <taxon>Rodentia</taxon>
        <taxon>Myomorpha</taxon>
        <taxon>Muroidea</taxon>
        <taxon>Cricetidae</taxon>
        <taxon>Arvicolinae</taxon>
        <taxon>Myodes</taxon>
    </lineage>
</organism>
<feature type="compositionally biased region" description="Basic residues" evidence="1">
    <location>
        <begin position="207"/>
        <end position="219"/>
    </location>
</feature>
<gene>
    <name evidence="3" type="ORF">U0070_017730</name>
</gene>
<dbReference type="GO" id="GO:0003697">
    <property type="term" value="F:single-stranded DNA binding"/>
    <property type="evidence" value="ECO:0007669"/>
    <property type="project" value="TreeGrafter"/>
</dbReference>
<dbReference type="EMBL" id="JBBHLL010000340">
    <property type="protein sequence ID" value="KAK7805447.1"/>
    <property type="molecule type" value="Genomic_DNA"/>
</dbReference>
<feature type="compositionally biased region" description="Polar residues" evidence="1">
    <location>
        <begin position="251"/>
        <end position="271"/>
    </location>
</feature>
<feature type="domain" description="RAD51 interacting motif" evidence="2">
    <location>
        <begin position="349"/>
        <end position="387"/>
    </location>
</feature>
<feature type="compositionally biased region" description="Basic and acidic residues" evidence="1">
    <location>
        <begin position="152"/>
        <end position="163"/>
    </location>
</feature>
<evidence type="ECO:0000313" key="4">
    <source>
        <dbReference type="Proteomes" id="UP001488838"/>
    </source>
</evidence>
<dbReference type="AlphaFoldDB" id="A0AAW0HTT9"/>
<reference evidence="3 4" key="1">
    <citation type="journal article" date="2023" name="bioRxiv">
        <title>Conserved and derived expression patterns and positive selection on dental genes reveal complex evolutionary context of ever-growing rodent molars.</title>
        <authorList>
            <person name="Calamari Z.T."/>
            <person name="Song A."/>
            <person name="Cohen E."/>
            <person name="Akter M."/>
            <person name="Roy R.D."/>
            <person name="Hallikas O."/>
            <person name="Christensen M.M."/>
            <person name="Li P."/>
            <person name="Marangoni P."/>
            <person name="Jernvall J."/>
            <person name="Klein O.D."/>
        </authorList>
    </citation>
    <scope>NUCLEOTIDE SEQUENCE [LARGE SCALE GENOMIC DNA]</scope>
    <source>
        <strain evidence="3">V071</strain>
    </source>
</reference>
<feature type="compositionally biased region" description="Polar residues" evidence="1">
    <location>
        <begin position="96"/>
        <end position="106"/>
    </location>
</feature>
<dbReference type="InterPro" id="IPR031419">
    <property type="entry name" value="RAD51_interact"/>
</dbReference>
<feature type="compositionally biased region" description="Polar residues" evidence="1">
    <location>
        <begin position="122"/>
        <end position="134"/>
    </location>
</feature>
<feature type="compositionally biased region" description="Basic and acidic residues" evidence="1">
    <location>
        <begin position="222"/>
        <end position="249"/>
    </location>
</feature>
<comment type="caution">
    <text evidence="3">The sequence shown here is derived from an EMBL/GenBank/DDBJ whole genome shotgun (WGS) entry which is preliminary data.</text>
</comment>
<dbReference type="InterPro" id="IPR052003">
    <property type="entry name" value="HR_DNA-Binding_Protein"/>
</dbReference>
<dbReference type="Pfam" id="PF15696">
    <property type="entry name" value="RAD51_interact"/>
    <property type="match status" value="1"/>
</dbReference>
<keyword evidence="4" id="KW-1185">Reference proteome</keyword>
<evidence type="ECO:0000313" key="3">
    <source>
        <dbReference type="EMBL" id="KAK7805447.1"/>
    </source>
</evidence>
<proteinExistence type="predicted"/>
<protein>
    <recommendedName>
        <fullName evidence="2">RAD51 interacting motif domain-containing protein</fullName>
    </recommendedName>
</protein>
<dbReference type="GO" id="GO:0036297">
    <property type="term" value="P:interstrand cross-link repair"/>
    <property type="evidence" value="ECO:0007669"/>
    <property type="project" value="TreeGrafter"/>
</dbReference>
<evidence type="ECO:0000256" key="1">
    <source>
        <dbReference type="SAM" id="MobiDB-lite"/>
    </source>
</evidence>
<feature type="compositionally biased region" description="Low complexity" evidence="1">
    <location>
        <begin position="172"/>
        <end position="183"/>
    </location>
</feature>
<name>A0AAW0HTT9_MYOGA</name>